<gene>
    <name evidence="2" type="ORF">MST27_08945</name>
</gene>
<protein>
    <submittedName>
        <fullName evidence="2">DUF2141 domain-containing protein</fullName>
    </submittedName>
</protein>
<sequence length="142" mass="15399">MKVRAVLAIAAAMVAGTAWADGQPLTVRLNGIGHDRGGMKVALFSDPKTFRKADQAFATRETAARAGTLSFVFEDLPAGEYAIMAFHDEDGNGELNRRLGMFPTEGYGLSNNPKVMGPPSFEDSRFEVSGDQPTEIDIDIRY</sequence>
<keyword evidence="1" id="KW-0732">Signal</keyword>
<proteinExistence type="predicted"/>
<dbReference type="InterPro" id="IPR018673">
    <property type="entry name" value="DUF2141"/>
</dbReference>
<evidence type="ECO:0000313" key="2">
    <source>
        <dbReference type="EMBL" id="MCJ0973493.1"/>
    </source>
</evidence>
<evidence type="ECO:0000313" key="3">
    <source>
        <dbReference type="Proteomes" id="UP001139682"/>
    </source>
</evidence>
<feature type="signal peptide" evidence="1">
    <location>
        <begin position="1"/>
        <end position="20"/>
    </location>
</feature>
<keyword evidence="3" id="KW-1185">Reference proteome</keyword>
<dbReference type="AlphaFoldDB" id="A0A9X1W8U1"/>
<accession>A0A9X1W8U1</accession>
<name>A0A9X1W8U1_9GAMM</name>
<reference evidence="2" key="1">
    <citation type="submission" date="2022-03" db="EMBL/GenBank/DDBJ databases">
        <title>Pseudomonas marianensis sp. nov., a marine bacterium isolated from deep-sea sediments of the Mariana Trench.</title>
        <authorList>
            <person name="Wei Y."/>
        </authorList>
    </citation>
    <scope>NUCLEOTIDE SEQUENCE</scope>
    <source>
        <strain evidence="2">PS1</strain>
    </source>
</reference>
<dbReference type="Proteomes" id="UP001139682">
    <property type="component" value="Unassembled WGS sequence"/>
</dbReference>
<feature type="chain" id="PRO_5040918289" evidence="1">
    <location>
        <begin position="21"/>
        <end position="142"/>
    </location>
</feature>
<dbReference type="Pfam" id="PF09912">
    <property type="entry name" value="DUF2141"/>
    <property type="match status" value="1"/>
</dbReference>
<dbReference type="EMBL" id="JALGRD010000004">
    <property type="protein sequence ID" value="MCJ0973493.1"/>
    <property type="molecule type" value="Genomic_DNA"/>
</dbReference>
<organism evidence="2 3">
    <name type="scientific">Stutzerimonas marianensis</name>
    <dbReference type="NCBI Taxonomy" id="2929513"/>
    <lineage>
        <taxon>Bacteria</taxon>
        <taxon>Pseudomonadati</taxon>
        <taxon>Pseudomonadota</taxon>
        <taxon>Gammaproteobacteria</taxon>
        <taxon>Pseudomonadales</taxon>
        <taxon>Pseudomonadaceae</taxon>
        <taxon>Stutzerimonas</taxon>
    </lineage>
</organism>
<comment type="caution">
    <text evidence="2">The sequence shown here is derived from an EMBL/GenBank/DDBJ whole genome shotgun (WGS) entry which is preliminary data.</text>
</comment>
<evidence type="ECO:0000256" key="1">
    <source>
        <dbReference type="SAM" id="SignalP"/>
    </source>
</evidence>
<dbReference type="RefSeq" id="WP_243605619.1">
    <property type="nucleotide sequence ID" value="NZ_JALGRD010000004.1"/>
</dbReference>